<gene>
    <name evidence="1" type="ORF">Nkreftii_001500</name>
</gene>
<proteinExistence type="predicted"/>
<evidence type="ECO:0000313" key="1">
    <source>
        <dbReference type="EMBL" id="QPD03726.1"/>
    </source>
</evidence>
<reference evidence="1 2" key="1">
    <citation type="journal article" date="2020" name="ISME J.">
        <title>Enrichment and physiological characterization of a novel comammox Nitrospira indicates ammonium inhibition of complete nitrification.</title>
        <authorList>
            <person name="Sakoula D."/>
            <person name="Koch H."/>
            <person name="Frank J."/>
            <person name="Jetten M.S.M."/>
            <person name="van Kessel M.A.H.J."/>
            <person name="Lucker S."/>
        </authorList>
    </citation>
    <scope>NUCLEOTIDE SEQUENCE [LARGE SCALE GENOMIC DNA]</scope>
    <source>
        <strain evidence="1">Comreactor17</strain>
    </source>
</reference>
<dbReference type="InterPro" id="IPR008969">
    <property type="entry name" value="CarboxyPept-like_regulatory"/>
</dbReference>
<sequence>MWFIRRIGIASIALVLSIIAAPLLAAELSGKVYQSGRPAANLTITVEGGNVAARTDGRGEYSLDLPPGDYILVIRGQRISVTVSSGGTRQDIRL</sequence>
<dbReference type="Pfam" id="PF13620">
    <property type="entry name" value="CarboxypepD_reg"/>
    <property type="match status" value="1"/>
</dbReference>
<organism evidence="1 2">
    <name type="scientific">Candidatus Nitrospira kreftii</name>
    <dbReference type="NCBI Taxonomy" id="2652173"/>
    <lineage>
        <taxon>Bacteria</taxon>
        <taxon>Pseudomonadati</taxon>
        <taxon>Nitrospirota</taxon>
        <taxon>Nitrospiria</taxon>
        <taxon>Nitrospirales</taxon>
        <taxon>Nitrospiraceae</taxon>
        <taxon>Nitrospira</taxon>
    </lineage>
</organism>
<protein>
    <recommendedName>
        <fullName evidence="3">TonB-dependent receptor</fullName>
    </recommendedName>
</protein>
<accession>A0A7S8FDK0</accession>
<dbReference type="Proteomes" id="UP000593737">
    <property type="component" value="Chromosome"/>
</dbReference>
<evidence type="ECO:0000313" key="2">
    <source>
        <dbReference type="Proteomes" id="UP000593737"/>
    </source>
</evidence>
<dbReference type="EMBL" id="CP047423">
    <property type="protein sequence ID" value="QPD03726.1"/>
    <property type="molecule type" value="Genomic_DNA"/>
</dbReference>
<dbReference type="AlphaFoldDB" id="A0A7S8FDK0"/>
<dbReference type="Gene3D" id="2.60.40.1120">
    <property type="entry name" value="Carboxypeptidase-like, regulatory domain"/>
    <property type="match status" value="1"/>
</dbReference>
<name>A0A7S8FDK0_9BACT</name>
<dbReference type="SUPFAM" id="SSF49464">
    <property type="entry name" value="Carboxypeptidase regulatory domain-like"/>
    <property type="match status" value="1"/>
</dbReference>
<dbReference type="KEGG" id="nkf:Nkreftii_001500"/>
<evidence type="ECO:0008006" key="3">
    <source>
        <dbReference type="Google" id="ProtNLM"/>
    </source>
</evidence>